<dbReference type="AlphaFoldDB" id="E9GGS4"/>
<accession>E9GGS4</accession>
<dbReference type="PhylomeDB" id="E9GGS4"/>
<dbReference type="Gene3D" id="1.20.58.60">
    <property type="match status" value="2"/>
</dbReference>
<dbReference type="EMBL" id="GL732544">
    <property type="protein sequence ID" value="EFX81309.1"/>
    <property type="molecule type" value="Genomic_DNA"/>
</dbReference>
<gene>
    <name evidence="2" type="ORF">DAPPUDRAFT_242481</name>
</gene>
<dbReference type="STRING" id="6669.E9GGS4"/>
<evidence type="ECO:0000256" key="1">
    <source>
        <dbReference type="SAM" id="MobiDB-lite"/>
    </source>
</evidence>
<protein>
    <submittedName>
        <fullName evidence="2">Uncharacterized protein</fullName>
    </submittedName>
</protein>
<dbReference type="InterPro" id="IPR002017">
    <property type="entry name" value="Spectrin_repeat"/>
</dbReference>
<dbReference type="Proteomes" id="UP000000305">
    <property type="component" value="Unassembled WGS sequence"/>
</dbReference>
<evidence type="ECO:0000313" key="2">
    <source>
        <dbReference type="EMBL" id="EFX81309.1"/>
    </source>
</evidence>
<dbReference type="InParanoid" id="E9GGS4"/>
<reference evidence="2 3" key="1">
    <citation type="journal article" date="2011" name="Science">
        <title>The ecoresponsive genome of Daphnia pulex.</title>
        <authorList>
            <person name="Colbourne J.K."/>
            <person name="Pfrender M.E."/>
            <person name="Gilbert D."/>
            <person name="Thomas W.K."/>
            <person name="Tucker A."/>
            <person name="Oakley T.H."/>
            <person name="Tokishita S."/>
            <person name="Aerts A."/>
            <person name="Arnold G.J."/>
            <person name="Basu M.K."/>
            <person name="Bauer D.J."/>
            <person name="Caceres C.E."/>
            <person name="Carmel L."/>
            <person name="Casola C."/>
            <person name="Choi J.H."/>
            <person name="Detter J.C."/>
            <person name="Dong Q."/>
            <person name="Dusheyko S."/>
            <person name="Eads B.D."/>
            <person name="Frohlich T."/>
            <person name="Geiler-Samerotte K.A."/>
            <person name="Gerlach D."/>
            <person name="Hatcher P."/>
            <person name="Jogdeo S."/>
            <person name="Krijgsveld J."/>
            <person name="Kriventseva E.V."/>
            <person name="Kultz D."/>
            <person name="Laforsch C."/>
            <person name="Lindquist E."/>
            <person name="Lopez J."/>
            <person name="Manak J.R."/>
            <person name="Muller J."/>
            <person name="Pangilinan J."/>
            <person name="Patwardhan R.P."/>
            <person name="Pitluck S."/>
            <person name="Pritham E.J."/>
            <person name="Rechtsteiner A."/>
            <person name="Rho M."/>
            <person name="Rogozin I.B."/>
            <person name="Sakarya O."/>
            <person name="Salamov A."/>
            <person name="Schaack S."/>
            <person name="Shapiro H."/>
            <person name="Shiga Y."/>
            <person name="Skalitzky C."/>
            <person name="Smith Z."/>
            <person name="Souvorov A."/>
            <person name="Sung W."/>
            <person name="Tang Z."/>
            <person name="Tsuchiya D."/>
            <person name="Tu H."/>
            <person name="Vos H."/>
            <person name="Wang M."/>
            <person name="Wolf Y.I."/>
            <person name="Yamagata H."/>
            <person name="Yamada T."/>
            <person name="Ye Y."/>
            <person name="Shaw J.R."/>
            <person name="Andrews J."/>
            <person name="Crease T.J."/>
            <person name="Tang H."/>
            <person name="Lucas S.M."/>
            <person name="Robertson H.M."/>
            <person name="Bork P."/>
            <person name="Koonin E.V."/>
            <person name="Zdobnov E.M."/>
            <person name="Grigoriev I.V."/>
            <person name="Lynch M."/>
            <person name="Boore J.L."/>
        </authorList>
    </citation>
    <scope>NUCLEOTIDE SEQUENCE [LARGE SCALE GENOMIC DNA]</scope>
</reference>
<proteinExistence type="predicted"/>
<dbReference type="OMA" id="ESMSICV"/>
<sequence length="178" mass="20637">MIAKITAPELARECASAALQLAGHREYQTEIEARKEPFDGFVHMGEALIGKGHFMAEEIQDKVMTLTQRRHQLLETWQRREEIYLRNTDALLFERDSSSLPISNRAHEELGSSISEVEDLIRRHEDFAITLDAQDKKAEASKRITLLEKAFQHLRKLEEETRKAEAQRREQDRLEAAK</sequence>
<dbReference type="OrthoDB" id="9942256at2759"/>
<dbReference type="HOGENOM" id="CLU_1512134_0_0_1"/>
<dbReference type="eggNOG" id="KOG0517">
    <property type="taxonomic scope" value="Eukaryota"/>
</dbReference>
<keyword evidence="3" id="KW-1185">Reference proteome</keyword>
<feature type="region of interest" description="Disordered" evidence="1">
    <location>
        <begin position="158"/>
        <end position="178"/>
    </location>
</feature>
<dbReference type="KEGG" id="dpx:DAPPUDRAFT_242481"/>
<organism evidence="2 3">
    <name type="scientific">Daphnia pulex</name>
    <name type="common">Water flea</name>
    <dbReference type="NCBI Taxonomy" id="6669"/>
    <lineage>
        <taxon>Eukaryota</taxon>
        <taxon>Metazoa</taxon>
        <taxon>Ecdysozoa</taxon>
        <taxon>Arthropoda</taxon>
        <taxon>Crustacea</taxon>
        <taxon>Branchiopoda</taxon>
        <taxon>Diplostraca</taxon>
        <taxon>Cladocera</taxon>
        <taxon>Anomopoda</taxon>
        <taxon>Daphniidae</taxon>
        <taxon>Daphnia</taxon>
    </lineage>
</organism>
<dbReference type="PANTHER" id="PTHR11915">
    <property type="entry name" value="SPECTRIN/FILAMIN RELATED CYTOSKELETAL PROTEIN"/>
    <property type="match status" value="1"/>
</dbReference>
<dbReference type="Pfam" id="PF00435">
    <property type="entry name" value="Spectrin"/>
    <property type="match status" value="1"/>
</dbReference>
<dbReference type="SUPFAM" id="SSF46966">
    <property type="entry name" value="Spectrin repeat"/>
    <property type="match status" value="1"/>
</dbReference>
<name>E9GGS4_DAPPU</name>
<evidence type="ECO:0000313" key="3">
    <source>
        <dbReference type="Proteomes" id="UP000000305"/>
    </source>
</evidence>